<reference evidence="9 10" key="1">
    <citation type="submission" date="2020-12" db="EMBL/GenBank/DDBJ databases">
        <title>Whole genome sequences of gut porcine anaerobes.</title>
        <authorList>
            <person name="Kubasova T."/>
            <person name="Jahodarova E."/>
            <person name="Rychlik I."/>
        </authorList>
    </citation>
    <scope>NUCLEOTIDE SEQUENCE [LARGE SCALE GENOMIC DNA]</scope>
    <source>
        <strain evidence="9 10">An867</strain>
    </source>
</reference>
<dbReference type="InterPro" id="IPR050072">
    <property type="entry name" value="Peptidase_M20A"/>
</dbReference>
<dbReference type="SUPFAM" id="SSF55031">
    <property type="entry name" value="Bacterial exopeptidase dimerisation domain"/>
    <property type="match status" value="1"/>
</dbReference>
<accession>A0ABS9CMF9</accession>
<organism evidence="9 10">
    <name type="scientific">Anaeromassilibacillus senegalensis</name>
    <dbReference type="NCBI Taxonomy" id="1673717"/>
    <lineage>
        <taxon>Bacteria</taxon>
        <taxon>Bacillati</taxon>
        <taxon>Bacillota</taxon>
        <taxon>Clostridia</taxon>
        <taxon>Eubacteriales</taxon>
        <taxon>Acutalibacteraceae</taxon>
        <taxon>Anaeromassilibacillus</taxon>
    </lineage>
</organism>
<comment type="caution">
    <text evidence="9">The sequence shown here is derived from an EMBL/GenBank/DDBJ whole genome shotgun (WGS) entry which is preliminary data.</text>
</comment>
<evidence type="ECO:0000256" key="8">
    <source>
        <dbReference type="ARBA" id="ARBA00023049"/>
    </source>
</evidence>
<dbReference type="InterPro" id="IPR010964">
    <property type="entry name" value="M20A_pepV-rel"/>
</dbReference>
<comment type="similarity">
    <text evidence="2">Belongs to the peptidase M20A family.</text>
</comment>
<name>A0ABS9CMF9_9FIRM</name>
<evidence type="ECO:0000256" key="3">
    <source>
        <dbReference type="ARBA" id="ARBA00022670"/>
    </source>
</evidence>
<dbReference type="GO" id="GO:0016805">
    <property type="term" value="F:dipeptidase activity"/>
    <property type="evidence" value="ECO:0007669"/>
    <property type="project" value="UniProtKB-KW"/>
</dbReference>
<keyword evidence="4" id="KW-0479">Metal-binding</keyword>
<dbReference type="InterPro" id="IPR002933">
    <property type="entry name" value="Peptidase_M20"/>
</dbReference>
<gene>
    <name evidence="9" type="ORF">JQM67_05400</name>
</gene>
<evidence type="ECO:0000256" key="1">
    <source>
        <dbReference type="ARBA" id="ARBA00001947"/>
    </source>
</evidence>
<keyword evidence="5 9" id="KW-0378">Hydrolase</keyword>
<keyword evidence="3" id="KW-0645">Protease</keyword>
<dbReference type="EMBL" id="JAFBIT010000001">
    <property type="protein sequence ID" value="MCF2652032.1"/>
    <property type="molecule type" value="Genomic_DNA"/>
</dbReference>
<keyword evidence="8" id="KW-0482">Metalloprotease</keyword>
<comment type="cofactor">
    <cofactor evidence="1">
        <name>Zn(2+)</name>
        <dbReference type="ChEBI" id="CHEBI:29105"/>
    </cofactor>
</comment>
<dbReference type="Gene3D" id="3.30.70.360">
    <property type="match status" value="2"/>
</dbReference>
<keyword evidence="7 9" id="KW-0224">Dipeptidase</keyword>
<dbReference type="Proteomes" id="UP001299220">
    <property type="component" value="Unassembled WGS sequence"/>
</dbReference>
<dbReference type="InterPro" id="IPR036264">
    <property type="entry name" value="Bact_exopeptidase_dim_dom"/>
</dbReference>
<dbReference type="EC" id="3.4.13.-" evidence="9"/>
<dbReference type="PANTHER" id="PTHR43808">
    <property type="entry name" value="ACETYLORNITHINE DEACETYLASE"/>
    <property type="match status" value="1"/>
</dbReference>
<dbReference type="SUPFAM" id="SSF53187">
    <property type="entry name" value="Zn-dependent exopeptidases"/>
    <property type="match status" value="1"/>
</dbReference>
<dbReference type="PANTHER" id="PTHR43808:SF31">
    <property type="entry name" value="N-ACETYL-L-CITRULLINE DEACETYLASE"/>
    <property type="match status" value="1"/>
</dbReference>
<evidence type="ECO:0000313" key="10">
    <source>
        <dbReference type="Proteomes" id="UP001299220"/>
    </source>
</evidence>
<evidence type="ECO:0000256" key="7">
    <source>
        <dbReference type="ARBA" id="ARBA00022997"/>
    </source>
</evidence>
<dbReference type="NCBIfam" id="TIGR01887">
    <property type="entry name" value="dipeptidaselike"/>
    <property type="match status" value="1"/>
</dbReference>
<protein>
    <submittedName>
        <fullName evidence="9">Sapep family Mn(2+)-dependent dipeptidase</fullName>
        <ecNumber evidence="9">3.4.13.-</ecNumber>
    </submittedName>
</protein>
<evidence type="ECO:0000256" key="6">
    <source>
        <dbReference type="ARBA" id="ARBA00022833"/>
    </source>
</evidence>
<dbReference type="RefSeq" id="WP_235323055.1">
    <property type="nucleotide sequence ID" value="NZ_JAFBIT010000001.1"/>
</dbReference>
<evidence type="ECO:0000256" key="4">
    <source>
        <dbReference type="ARBA" id="ARBA00022723"/>
    </source>
</evidence>
<sequence length="455" mass="49189">MFGEKILEYWDDILRDLQEMVAIPSVAKNADGKYPFGKDAAAAVDKAMELCAKYDLSAKNCDYYAMHAEIGSGEENAVVMAHLDVVPAGEGWLSDPYTMEIRDGFAYGRGVSDNKGPAIVALHCLRALRDAGVVGKRKLRVVLGSAEEIGMQDMGYYFSKEQTPTMGFTPDASYGLCHCEKGLFRFAVTGPVGEKIKSFKAGTVVNAVPYKAEADVVCCEEGFKKLTAAAEAAEISFDVTRTEDGAHIVAHGVASHASWPQNGVNAAAHLIRLLVSVWGDKCGALFRFIDEKIGLTYDGSLIGVKMSDEPSGDLTFNLGLVDAENGMGRFDVDIRYPATKKGVDIDDVLRAQVESAGLTYLLGSDEEPLYLPKDGPLVQLLSGAYEDMTGEKCDIFSMGGGTYARQMGGKGVAFGASFAEDESNAHNCNESLNLEHYKIHAQICLEAMYRMFTAD</sequence>
<dbReference type="Gene3D" id="3.40.630.10">
    <property type="entry name" value="Zn peptidases"/>
    <property type="match status" value="1"/>
</dbReference>
<dbReference type="Pfam" id="PF01546">
    <property type="entry name" value="Peptidase_M20"/>
    <property type="match status" value="1"/>
</dbReference>
<evidence type="ECO:0000256" key="5">
    <source>
        <dbReference type="ARBA" id="ARBA00022801"/>
    </source>
</evidence>
<keyword evidence="10" id="KW-1185">Reference proteome</keyword>
<evidence type="ECO:0000313" key="9">
    <source>
        <dbReference type="EMBL" id="MCF2652032.1"/>
    </source>
</evidence>
<proteinExistence type="inferred from homology"/>
<keyword evidence="6" id="KW-0862">Zinc</keyword>
<evidence type="ECO:0000256" key="2">
    <source>
        <dbReference type="ARBA" id="ARBA00006247"/>
    </source>
</evidence>